<evidence type="ECO:0000313" key="1">
    <source>
        <dbReference type="EMBL" id="KAI8526054.1"/>
    </source>
</evidence>
<proteinExistence type="predicted"/>
<gene>
    <name evidence="1" type="ORF">RHMOL_Rhmol13G0278900</name>
</gene>
<evidence type="ECO:0000313" key="2">
    <source>
        <dbReference type="Proteomes" id="UP001062846"/>
    </source>
</evidence>
<organism evidence="1 2">
    <name type="scientific">Rhododendron molle</name>
    <name type="common">Chinese azalea</name>
    <name type="synonym">Azalea mollis</name>
    <dbReference type="NCBI Taxonomy" id="49168"/>
    <lineage>
        <taxon>Eukaryota</taxon>
        <taxon>Viridiplantae</taxon>
        <taxon>Streptophyta</taxon>
        <taxon>Embryophyta</taxon>
        <taxon>Tracheophyta</taxon>
        <taxon>Spermatophyta</taxon>
        <taxon>Magnoliopsida</taxon>
        <taxon>eudicotyledons</taxon>
        <taxon>Gunneridae</taxon>
        <taxon>Pentapetalae</taxon>
        <taxon>asterids</taxon>
        <taxon>Ericales</taxon>
        <taxon>Ericaceae</taxon>
        <taxon>Ericoideae</taxon>
        <taxon>Rhodoreae</taxon>
        <taxon>Rhododendron</taxon>
    </lineage>
</organism>
<keyword evidence="2" id="KW-1185">Reference proteome</keyword>
<protein>
    <submittedName>
        <fullName evidence="1">Uncharacterized protein</fullName>
    </submittedName>
</protein>
<dbReference type="EMBL" id="CM046400">
    <property type="protein sequence ID" value="KAI8526054.1"/>
    <property type="molecule type" value="Genomic_DNA"/>
</dbReference>
<accession>A0ACC0LCE3</accession>
<dbReference type="Proteomes" id="UP001062846">
    <property type="component" value="Chromosome 13"/>
</dbReference>
<sequence length="74" mass="8101">MKAGFSVGDLVAVDGNGELWACNPVFWRDVGGGRWCWDLGCSLVRVVLVPVVLVVKEGKDLVLLRTIGRDKIVF</sequence>
<name>A0ACC0LCE3_RHOML</name>
<comment type="caution">
    <text evidence="1">The sequence shown here is derived from an EMBL/GenBank/DDBJ whole genome shotgun (WGS) entry which is preliminary data.</text>
</comment>
<reference evidence="1" key="1">
    <citation type="submission" date="2022-02" db="EMBL/GenBank/DDBJ databases">
        <title>Plant Genome Project.</title>
        <authorList>
            <person name="Zhang R.-G."/>
        </authorList>
    </citation>
    <scope>NUCLEOTIDE SEQUENCE</scope>
    <source>
        <strain evidence="1">AT1</strain>
    </source>
</reference>